<keyword evidence="2 5" id="KW-0812">Transmembrane</keyword>
<sequence length="531" mass="56919">MSTHVSTPPALPPENQPELAPEAHLVRRLGLFSSTAIVIGSMVGSGIFIVAADIARDVDSPALLIAAWLVTAVMTIIAALSYGELAAMMPRAGGQYVYLREALGPLWGFLYGWTLFLVIQTGTIAAVAVAFGKYAGTFFPSISSSHWLWHIAHVPAWQVGPMVLGNMDIGVNTANLVGITILVLLTVVNIFGVRLGAIVQDIFTTAKVAALLGLVAFGLLLGRNSSAIAANFGSGWHAFWHNASFSSLHPVQVGIGGPTALVGVFTVIAIVQVGSLFSADAWNNVTFTAGEIRDPSRNLPLSLAIGTGTVLLLYILANFVYLCALPLHGDPHGTTLFARGIQYASEDRVATAVLEQTFHSAGAYLMAAAILISTFGCNNGMILAGARVYYAMSRDGLFFHAAGKLHPRYKTPVASLIVQSGWACLLCLSGSYAQLLDYTMFAALLFYILTIAGLFVLRVRKPDAERPYRAIGYPVLPAVYILMTAWICIVLLRYKPQYTWPGLAIVLLGVPVYFLWSASSRRERSKRASGV</sequence>
<dbReference type="PIRSF" id="PIRSF006060">
    <property type="entry name" value="AA_transporter"/>
    <property type="match status" value="1"/>
</dbReference>
<feature type="transmembrane region" description="Helical" evidence="5">
    <location>
        <begin position="471"/>
        <end position="492"/>
    </location>
</feature>
<dbReference type="InterPro" id="IPR002293">
    <property type="entry name" value="AA/rel_permease1"/>
</dbReference>
<evidence type="ECO:0000313" key="7">
    <source>
        <dbReference type="Proteomes" id="UP000253606"/>
    </source>
</evidence>
<feature type="transmembrane region" description="Helical" evidence="5">
    <location>
        <begin position="498"/>
        <end position="516"/>
    </location>
</feature>
<comment type="subcellular location">
    <subcellularLocation>
        <location evidence="1">Membrane</location>
        <topology evidence="1">Multi-pass membrane protein</topology>
    </subcellularLocation>
</comment>
<feature type="transmembrane region" description="Helical" evidence="5">
    <location>
        <begin position="209"/>
        <end position="233"/>
    </location>
</feature>
<feature type="transmembrane region" description="Helical" evidence="5">
    <location>
        <begin position="299"/>
        <end position="321"/>
    </location>
</feature>
<dbReference type="KEGG" id="abas:ACPOL_5615"/>
<organism evidence="6 7">
    <name type="scientific">Acidisarcina polymorpha</name>
    <dbReference type="NCBI Taxonomy" id="2211140"/>
    <lineage>
        <taxon>Bacteria</taxon>
        <taxon>Pseudomonadati</taxon>
        <taxon>Acidobacteriota</taxon>
        <taxon>Terriglobia</taxon>
        <taxon>Terriglobales</taxon>
        <taxon>Acidobacteriaceae</taxon>
        <taxon>Acidisarcina</taxon>
    </lineage>
</organism>
<dbReference type="InterPro" id="IPR050598">
    <property type="entry name" value="AminoAcid_Transporter"/>
</dbReference>
<accession>A0A2Z5G6H6</accession>
<keyword evidence="7" id="KW-1185">Reference proteome</keyword>
<feature type="transmembrane region" description="Helical" evidence="5">
    <location>
        <begin position="438"/>
        <end position="459"/>
    </location>
</feature>
<dbReference type="PANTHER" id="PTHR11785">
    <property type="entry name" value="AMINO ACID TRANSPORTER"/>
    <property type="match status" value="1"/>
</dbReference>
<evidence type="ECO:0000256" key="1">
    <source>
        <dbReference type="ARBA" id="ARBA00004141"/>
    </source>
</evidence>
<evidence type="ECO:0000313" key="6">
    <source>
        <dbReference type="EMBL" id="AXC14863.1"/>
    </source>
</evidence>
<evidence type="ECO:0000256" key="4">
    <source>
        <dbReference type="ARBA" id="ARBA00023136"/>
    </source>
</evidence>
<feature type="transmembrane region" description="Helical" evidence="5">
    <location>
        <begin position="411"/>
        <end position="432"/>
    </location>
</feature>
<feature type="transmembrane region" description="Helical" evidence="5">
    <location>
        <begin position="62"/>
        <end position="82"/>
    </location>
</feature>
<dbReference type="Proteomes" id="UP000253606">
    <property type="component" value="Chromosome"/>
</dbReference>
<feature type="transmembrane region" description="Helical" evidence="5">
    <location>
        <begin position="176"/>
        <end position="197"/>
    </location>
</feature>
<dbReference type="EMBL" id="CP030840">
    <property type="protein sequence ID" value="AXC14863.1"/>
    <property type="molecule type" value="Genomic_DNA"/>
</dbReference>
<gene>
    <name evidence="6" type="ORF">ACPOL_5615</name>
</gene>
<evidence type="ECO:0000256" key="2">
    <source>
        <dbReference type="ARBA" id="ARBA00022692"/>
    </source>
</evidence>
<reference evidence="6 7" key="1">
    <citation type="journal article" date="2018" name="Front. Microbiol.">
        <title>Hydrolytic Capabilities as a Key to Environmental Success: Chitinolytic and Cellulolytic Acidobacteria From Acidic Sub-arctic Soils and Boreal Peatlands.</title>
        <authorList>
            <person name="Belova S.E."/>
            <person name="Ravin N.V."/>
            <person name="Pankratov T.A."/>
            <person name="Rakitin A.L."/>
            <person name="Ivanova A.A."/>
            <person name="Beletsky A.V."/>
            <person name="Mardanov A.V."/>
            <person name="Sinninghe Damste J.S."/>
            <person name="Dedysh S.N."/>
        </authorList>
    </citation>
    <scope>NUCLEOTIDE SEQUENCE [LARGE SCALE GENOMIC DNA]</scope>
    <source>
        <strain evidence="6 7">SBC82</strain>
    </source>
</reference>
<dbReference type="GO" id="GO:0015179">
    <property type="term" value="F:L-amino acid transmembrane transporter activity"/>
    <property type="evidence" value="ECO:0007669"/>
    <property type="project" value="TreeGrafter"/>
</dbReference>
<protein>
    <submittedName>
        <fullName evidence="6">Amino acid permease-associated region</fullName>
    </submittedName>
</protein>
<name>A0A2Z5G6H6_9BACT</name>
<feature type="transmembrane region" description="Helical" evidence="5">
    <location>
        <begin position="253"/>
        <end position="278"/>
    </location>
</feature>
<feature type="transmembrane region" description="Helical" evidence="5">
    <location>
        <begin position="110"/>
        <end position="135"/>
    </location>
</feature>
<dbReference type="RefSeq" id="WP_414633321.1">
    <property type="nucleotide sequence ID" value="NZ_CP030840.1"/>
</dbReference>
<dbReference type="PANTHER" id="PTHR11785:SF512">
    <property type="entry name" value="SOBREMESA, ISOFORM B"/>
    <property type="match status" value="1"/>
</dbReference>
<keyword evidence="4 5" id="KW-0472">Membrane</keyword>
<keyword evidence="3 5" id="KW-1133">Transmembrane helix</keyword>
<feature type="transmembrane region" description="Helical" evidence="5">
    <location>
        <begin position="29"/>
        <end position="50"/>
    </location>
</feature>
<evidence type="ECO:0000256" key="3">
    <source>
        <dbReference type="ARBA" id="ARBA00022989"/>
    </source>
</evidence>
<evidence type="ECO:0000256" key="5">
    <source>
        <dbReference type="SAM" id="Phobius"/>
    </source>
</evidence>
<dbReference type="AlphaFoldDB" id="A0A2Z5G6H6"/>
<dbReference type="GO" id="GO:0016020">
    <property type="term" value="C:membrane"/>
    <property type="evidence" value="ECO:0007669"/>
    <property type="project" value="UniProtKB-SubCell"/>
</dbReference>
<feature type="transmembrane region" description="Helical" evidence="5">
    <location>
        <begin position="363"/>
        <end position="390"/>
    </location>
</feature>
<dbReference type="Pfam" id="PF13520">
    <property type="entry name" value="AA_permease_2"/>
    <property type="match status" value="1"/>
</dbReference>
<proteinExistence type="predicted"/>
<dbReference type="Gene3D" id="1.20.1740.10">
    <property type="entry name" value="Amino acid/polyamine transporter I"/>
    <property type="match status" value="1"/>
</dbReference>